<organism evidence="1 2">
    <name type="scientific">Ancylostoma ceylanicum</name>
    <dbReference type="NCBI Taxonomy" id="53326"/>
    <lineage>
        <taxon>Eukaryota</taxon>
        <taxon>Metazoa</taxon>
        <taxon>Ecdysozoa</taxon>
        <taxon>Nematoda</taxon>
        <taxon>Chromadorea</taxon>
        <taxon>Rhabditida</taxon>
        <taxon>Rhabditina</taxon>
        <taxon>Rhabditomorpha</taxon>
        <taxon>Strongyloidea</taxon>
        <taxon>Ancylostomatidae</taxon>
        <taxon>Ancylostomatinae</taxon>
        <taxon>Ancylostoma</taxon>
    </lineage>
</organism>
<dbReference type="Pfam" id="PF02466">
    <property type="entry name" value="Tim17"/>
    <property type="match status" value="1"/>
</dbReference>
<proteinExistence type="predicted"/>
<accession>A0A0D6MAI4</accession>
<keyword evidence="2" id="KW-1185">Reference proteome</keyword>
<protein>
    <submittedName>
        <fullName evidence="1">Peroxisomal membrane protein 4 family protein</fullName>
    </submittedName>
</protein>
<dbReference type="PANTHER" id="PTHR15460">
    <property type="entry name" value="PEROXISOMAL MEMBRANE PROTEIN 4"/>
    <property type="match status" value="1"/>
</dbReference>
<dbReference type="InterPro" id="IPR019531">
    <property type="entry name" value="Pmp4"/>
</dbReference>
<evidence type="ECO:0000313" key="2">
    <source>
        <dbReference type="Proteomes" id="UP000054495"/>
    </source>
</evidence>
<name>A0A0D6MAI4_9BILA</name>
<sequence length="223" mass="25812">MSGVEPHPVGMIATLAHVARNWESIGNEFLRIFKDYPYFLAAIKGFRNGIVYGTRIRAPHAFVMVFLFGDGPLLQKILTILRLTKTHAMNLAKFSFCFRLLKEVIMRIDGTKDYPREWQSFVAAAIVGYFVFGDNNSVNMQINMYLLSRITIGFARLLVKKEIVPMPNFKVFPVFAAFCWGVVLWLFEHHTDVLQGALVKSMTFLYKDSNYWTDFRTFMIRNK</sequence>
<dbReference type="PIRSF" id="PIRSF013674">
    <property type="entry name" value="PXMP4"/>
    <property type="match status" value="1"/>
</dbReference>
<reference evidence="1 2" key="1">
    <citation type="submission" date="2013-05" db="EMBL/GenBank/DDBJ databases">
        <title>Draft genome of the parasitic nematode Anyclostoma ceylanicum.</title>
        <authorList>
            <person name="Mitreva M."/>
        </authorList>
    </citation>
    <scope>NUCLEOTIDE SEQUENCE [LARGE SCALE GENOMIC DNA]</scope>
</reference>
<dbReference type="GO" id="GO:0005778">
    <property type="term" value="C:peroxisomal membrane"/>
    <property type="evidence" value="ECO:0007669"/>
    <property type="project" value="TreeGrafter"/>
</dbReference>
<dbReference type="EMBL" id="KE124777">
    <property type="protein sequence ID" value="EPB80658.1"/>
    <property type="molecule type" value="Genomic_DNA"/>
</dbReference>
<evidence type="ECO:0000313" key="1">
    <source>
        <dbReference type="EMBL" id="EPB80658.1"/>
    </source>
</evidence>
<gene>
    <name evidence="1" type="ORF">ANCCEY_00226</name>
</gene>
<dbReference type="AlphaFoldDB" id="A0A0D6MAI4"/>
<dbReference type="Proteomes" id="UP000054495">
    <property type="component" value="Unassembled WGS sequence"/>
</dbReference>
<dbReference type="PANTHER" id="PTHR15460:SF3">
    <property type="entry name" value="PEROXISOMAL MEMBRANE PROTEIN 4"/>
    <property type="match status" value="1"/>
</dbReference>